<dbReference type="SMART" id="SM00674">
    <property type="entry name" value="CENPB"/>
    <property type="match status" value="1"/>
</dbReference>
<sequence length="627" mass="68854">MFAPAVPDNPLEKSPAPPCQHQHNGAPLDGASDGIRASGPLPLSVSKMAFRRAYSIKDKLQAIERVKKGERQASVCRDFGVPGGTLRGWLKDEMKLRWFLDQLGGEVGTHRKKMRLANEEEIDRAVYTWFLTLRQHGMPLSGPIIQAQAEAFARQIYGPECTFKASHGWFWRWQKRHGISSQRIYGEVGGSTGSPALRAEVEPGLPSSAFSDPPASLLPSPDTGPSDGGGYNDEQIYNATITGLYWNLLPGQVRTLKSHRRCPQPTSHYQPQVKDRVTVLLAANITGSHKLKPLVVGDRQDSSCLRHHDWDKLPACYRYSAEARLSPALLHLWFFEDFVPSVKRFLCYNCLQQRAVLLLGSPFPSSESGLEDPPQLQTPDGAIRALFLSKTGGGALGRGSRISAPLEQGVVSAFKQVYKQELLRLAASCAVGEGNPEEFGQPGTDAGGLLDFRRSFLLKDMLSLAAFSWDLIPASAIEKCWLLGLRAAFEPHPEGEEEQGEVPGTTDNSIFADLTYLAALVCKRLTPEEVANWLHSDDLVADQGAREEGSLGCEEEEEETVLAGDQGVAEGDDLPVPTSQEAVQGLQRALRWLEGQSRQRVGPHKLVQLRSFISMAQRLCRPPIPGS</sequence>
<evidence type="ECO:0000256" key="5">
    <source>
        <dbReference type="PROSITE-ProRule" id="PRU00320"/>
    </source>
</evidence>
<evidence type="ECO:0000256" key="6">
    <source>
        <dbReference type="SAM" id="MobiDB-lite"/>
    </source>
</evidence>
<evidence type="ECO:0000259" key="8">
    <source>
        <dbReference type="PROSITE" id="PS51253"/>
    </source>
</evidence>
<evidence type="ECO:0000256" key="2">
    <source>
        <dbReference type="ARBA" id="ARBA00010881"/>
    </source>
</evidence>
<dbReference type="InterPro" id="IPR007889">
    <property type="entry name" value="HTH_Psq"/>
</dbReference>
<feature type="domain" description="HTH psq-type" evidence="7">
    <location>
        <begin position="45"/>
        <end position="96"/>
    </location>
</feature>
<comment type="similarity">
    <text evidence="2">Belongs to the tigger transposable element derived protein family.</text>
</comment>
<evidence type="ECO:0000313" key="10">
    <source>
        <dbReference type="RefSeq" id="XP_054841919.1"/>
    </source>
</evidence>
<keyword evidence="4 5" id="KW-0539">Nucleus</keyword>
<keyword evidence="9" id="KW-1185">Reference proteome</keyword>
<dbReference type="Pfam" id="PF03221">
    <property type="entry name" value="HTH_Tnp_Tc5"/>
    <property type="match status" value="1"/>
</dbReference>
<dbReference type="InterPro" id="IPR050863">
    <property type="entry name" value="CenT-Element_Derived"/>
</dbReference>
<evidence type="ECO:0000256" key="3">
    <source>
        <dbReference type="ARBA" id="ARBA00023125"/>
    </source>
</evidence>
<dbReference type="GO" id="GO:0007379">
    <property type="term" value="P:segment specification"/>
    <property type="evidence" value="ECO:0007669"/>
    <property type="project" value="UniProtKB-ARBA"/>
</dbReference>
<dbReference type="KEGG" id="emc:129334021"/>
<proteinExistence type="inferred from homology"/>
<reference evidence="10" key="1">
    <citation type="submission" date="2025-08" db="UniProtKB">
        <authorList>
            <consortium name="RefSeq"/>
        </authorList>
    </citation>
    <scope>IDENTIFICATION</scope>
    <source>
        <tissue evidence="10">Blood</tissue>
    </source>
</reference>
<dbReference type="GO" id="GO:0021556">
    <property type="term" value="P:central nervous system formation"/>
    <property type="evidence" value="ECO:0007669"/>
    <property type="project" value="UniProtKB-ARBA"/>
</dbReference>
<feature type="DNA-binding region" description="H-T-H motif" evidence="5">
    <location>
        <begin position="72"/>
        <end position="92"/>
    </location>
</feature>
<protein>
    <submittedName>
        <fullName evidence="10">Tigger transposable element-derived protein 5</fullName>
    </submittedName>
</protein>
<evidence type="ECO:0000256" key="1">
    <source>
        <dbReference type="ARBA" id="ARBA00004123"/>
    </source>
</evidence>
<dbReference type="CTD" id="84948"/>
<dbReference type="Gene3D" id="1.10.10.60">
    <property type="entry name" value="Homeodomain-like"/>
    <property type="match status" value="1"/>
</dbReference>
<dbReference type="FunFam" id="1.10.10.10:FF:000293">
    <property type="entry name" value="Tigger transposable element-derived protein 5"/>
    <property type="match status" value="1"/>
</dbReference>
<dbReference type="SUPFAM" id="SSF46689">
    <property type="entry name" value="Homeodomain-like"/>
    <property type="match status" value="2"/>
</dbReference>
<feature type="region of interest" description="Disordered" evidence="6">
    <location>
        <begin position="195"/>
        <end position="232"/>
    </location>
</feature>
<dbReference type="InterPro" id="IPR004875">
    <property type="entry name" value="DDE_SF_endonuclease_dom"/>
</dbReference>
<dbReference type="GO" id="GO:0005634">
    <property type="term" value="C:nucleus"/>
    <property type="evidence" value="ECO:0007669"/>
    <property type="project" value="UniProtKB-SubCell"/>
</dbReference>
<feature type="domain" description="HTH CENPB-type" evidence="8">
    <location>
        <begin position="110"/>
        <end position="183"/>
    </location>
</feature>
<dbReference type="PROSITE" id="PS50960">
    <property type="entry name" value="HTH_PSQ"/>
    <property type="match status" value="1"/>
</dbReference>
<dbReference type="RefSeq" id="XP_054841919.1">
    <property type="nucleotide sequence ID" value="XM_054985944.1"/>
</dbReference>
<gene>
    <name evidence="10" type="primary">TIGD5</name>
</gene>
<dbReference type="InterPro" id="IPR009057">
    <property type="entry name" value="Homeodomain-like_sf"/>
</dbReference>
<dbReference type="PANTHER" id="PTHR19303:SF56">
    <property type="entry name" value="TIGGER TRANSPOSABLE ELEMENT-DERIVED PROTEIN 5"/>
    <property type="match status" value="1"/>
</dbReference>
<evidence type="ECO:0000256" key="4">
    <source>
        <dbReference type="ARBA" id="ARBA00023242"/>
    </source>
</evidence>
<dbReference type="PROSITE" id="PS51253">
    <property type="entry name" value="HTH_CENPB"/>
    <property type="match status" value="1"/>
</dbReference>
<name>A0AA97JRP7_EUBMA</name>
<dbReference type="InterPro" id="IPR036388">
    <property type="entry name" value="WH-like_DNA-bd_sf"/>
</dbReference>
<comment type="subcellular location">
    <subcellularLocation>
        <location evidence="1 5">Nucleus</location>
    </subcellularLocation>
</comment>
<dbReference type="PANTHER" id="PTHR19303">
    <property type="entry name" value="TRANSPOSON"/>
    <property type="match status" value="1"/>
</dbReference>
<dbReference type="GO" id="GO:0003677">
    <property type="term" value="F:DNA binding"/>
    <property type="evidence" value="ECO:0007669"/>
    <property type="project" value="UniProtKB-UniRule"/>
</dbReference>
<organism evidence="9 10">
    <name type="scientific">Eublepharis macularius</name>
    <name type="common">Leopard gecko</name>
    <name type="synonym">Cyrtodactylus macularius</name>
    <dbReference type="NCBI Taxonomy" id="481883"/>
    <lineage>
        <taxon>Eukaryota</taxon>
        <taxon>Metazoa</taxon>
        <taxon>Chordata</taxon>
        <taxon>Craniata</taxon>
        <taxon>Vertebrata</taxon>
        <taxon>Euteleostomi</taxon>
        <taxon>Lepidosauria</taxon>
        <taxon>Squamata</taxon>
        <taxon>Bifurcata</taxon>
        <taxon>Gekkota</taxon>
        <taxon>Eublepharidae</taxon>
        <taxon>Eublepharinae</taxon>
        <taxon>Eublepharis</taxon>
    </lineage>
</organism>
<accession>A0AA97JRP7</accession>
<dbReference type="Proteomes" id="UP001190640">
    <property type="component" value="Chromosome 7"/>
</dbReference>
<dbReference type="Gene3D" id="1.10.10.10">
    <property type="entry name" value="Winged helix-like DNA-binding domain superfamily/Winged helix DNA-binding domain"/>
    <property type="match status" value="1"/>
</dbReference>
<feature type="region of interest" description="Disordered" evidence="6">
    <location>
        <begin position="1"/>
        <end position="35"/>
    </location>
</feature>
<evidence type="ECO:0000259" key="7">
    <source>
        <dbReference type="PROSITE" id="PS50960"/>
    </source>
</evidence>
<dbReference type="Pfam" id="PF03184">
    <property type="entry name" value="DDE_1"/>
    <property type="match status" value="1"/>
</dbReference>
<dbReference type="GeneID" id="129334021"/>
<keyword evidence="3 5" id="KW-0238">DNA-binding</keyword>
<evidence type="ECO:0000313" key="9">
    <source>
        <dbReference type="Proteomes" id="UP001190640"/>
    </source>
</evidence>
<dbReference type="AlphaFoldDB" id="A0AA97JRP7"/>
<feature type="compositionally biased region" description="Low complexity" evidence="6">
    <location>
        <begin position="205"/>
        <end position="225"/>
    </location>
</feature>
<dbReference type="Pfam" id="PF04218">
    <property type="entry name" value="CENP-B_N"/>
    <property type="match status" value="1"/>
</dbReference>
<dbReference type="InterPro" id="IPR006600">
    <property type="entry name" value="HTH_CenpB_DNA-bd_dom"/>
</dbReference>